<protein>
    <submittedName>
        <fullName evidence="1">Uncharacterized protein</fullName>
    </submittedName>
</protein>
<proteinExistence type="predicted"/>
<feature type="non-terminal residue" evidence="1">
    <location>
        <position position="1"/>
    </location>
</feature>
<evidence type="ECO:0000313" key="1">
    <source>
        <dbReference type="EMBL" id="GAG08971.1"/>
    </source>
</evidence>
<gene>
    <name evidence="1" type="ORF">S01H1_40806</name>
</gene>
<accession>X0W8M2</accession>
<organism evidence="1">
    <name type="scientific">marine sediment metagenome</name>
    <dbReference type="NCBI Taxonomy" id="412755"/>
    <lineage>
        <taxon>unclassified sequences</taxon>
        <taxon>metagenomes</taxon>
        <taxon>ecological metagenomes</taxon>
    </lineage>
</organism>
<comment type="caution">
    <text evidence="1">The sequence shown here is derived from an EMBL/GenBank/DDBJ whole genome shotgun (WGS) entry which is preliminary data.</text>
</comment>
<name>X0W8M2_9ZZZZ</name>
<dbReference type="AlphaFoldDB" id="X0W8M2"/>
<dbReference type="EMBL" id="BARS01025856">
    <property type="protein sequence ID" value="GAG08971.1"/>
    <property type="molecule type" value="Genomic_DNA"/>
</dbReference>
<reference evidence="1" key="1">
    <citation type="journal article" date="2014" name="Front. Microbiol.">
        <title>High frequency of phylogenetically diverse reductive dehalogenase-homologous genes in deep subseafloor sedimentary metagenomes.</title>
        <authorList>
            <person name="Kawai M."/>
            <person name="Futagami T."/>
            <person name="Toyoda A."/>
            <person name="Takaki Y."/>
            <person name="Nishi S."/>
            <person name="Hori S."/>
            <person name="Arai W."/>
            <person name="Tsubouchi T."/>
            <person name="Morono Y."/>
            <person name="Uchiyama I."/>
            <person name="Ito T."/>
            <person name="Fujiyama A."/>
            <person name="Inagaki F."/>
            <person name="Takami H."/>
        </authorList>
    </citation>
    <scope>NUCLEOTIDE SEQUENCE</scope>
    <source>
        <strain evidence="1">Expedition CK06-06</strain>
    </source>
</reference>
<sequence>DIIKKFDGRCPKCNRKLNFSTGGISIYPGEEKNKK</sequence>